<dbReference type="PANTHER" id="PTHR23259">
    <property type="entry name" value="RIDDLE"/>
    <property type="match status" value="1"/>
</dbReference>
<dbReference type="SUPFAM" id="SSF57567">
    <property type="entry name" value="Serine protease inhibitors"/>
    <property type="match status" value="1"/>
</dbReference>
<evidence type="ECO:0000313" key="6">
    <source>
        <dbReference type="Proteomes" id="UP000824782"/>
    </source>
</evidence>
<evidence type="ECO:0000259" key="4">
    <source>
        <dbReference type="Pfam" id="PF01826"/>
    </source>
</evidence>
<evidence type="ECO:0000256" key="3">
    <source>
        <dbReference type="SAM" id="SignalP"/>
    </source>
</evidence>
<protein>
    <recommendedName>
        <fullName evidence="4">TIL domain-containing protein</fullName>
    </recommendedName>
</protein>
<dbReference type="InterPro" id="IPR002919">
    <property type="entry name" value="TIL_dom"/>
</dbReference>
<dbReference type="GO" id="GO:0030414">
    <property type="term" value="F:peptidase inhibitor activity"/>
    <property type="evidence" value="ECO:0007669"/>
    <property type="project" value="UniProtKB-KW"/>
</dbReference>
<dbReference type="Proteomes" id="UP000824782">
    <property type="component" value="Unassembled WGS sequence"/>
</dbReference>
<evidence type="ECO:0000256" key="1">
    <source>
        <dbReference type="ARBA" id="ARBA00022690"/>
    </source>
</evidence>
<organism evidence="5 6">
    <name type="scientific">Engystomops pustulosus</name>
    <name type="common">Tungara frog</name>
    <name type="synonym">Physalaemus pustulosus</name>
    <dbReference type="NCBI Taxonomy" id="76066"/>
    <lineage>
        <taxon>Eukaryota</taxon>
        <taxon>Metazoa</taxon>
        <taxon>Chordata</taxon>
        <taxon>Craniata</taxon>
        <taxon>Vertebrata</taxon>
        <taxon>Euteleostomi</taxon>
        <taxon>Amphibia</taxon>
        <taxon>Batrachia</taxon>
        <taxon>Anura</taxon>
        <taxon>Neobatrachia</taxon>
        <taxon>Hyloidea</taxon>
        <taxon>Leptodactylidae</taxon>
        <taxon>Leiuperinae</taxon>
        <taxon>Engystomops</taxon>
    </lineage>
</organism>
<keyword evidence="3" id="KW-0732">Signal</keyword>
<dbReference type="EMBL" id="WNYA01000006">
    <property type="protein sequence ID" value="KAG8570071.1"/>
    <property type="molecule type" value="Genomic_DNA"/>
</dbReference>
<keyword evidence="1" id="KW-0646">Protease inhibitor</keyword>
<dbReference type="CDD" id="cd19941">
    <property type="entry name" value="TIL"/>
    <property type="match status" value="1"/>
</dbReference>
<feature type="domain" description="TIL" evidence="4">
    <location>
        <begin position="29"/>
        <end position="84"/>
    </location>
</feature>
<dbReference type="PANTHER" id="PTHR23259:SF82">
    <property type="entry name" value="SERINE PROTEASE INHIBITOR 1 PROTEIN"/>
    <property type="match status" value="1"/>
</dbReference>
<evidence type="ECO:0000313" key="5">
    <source>
        <dbReference type="EMBL" id="KAG8570071.1"/>
    </source>
</evidence>
<comment type="caution">
    <text evidence="5">The sequence shown here is derived from an EMBL/GenBank/DDBJ whole genome shotgun (WGS) entry which is preliminary data.</text>
</comment>
<feature type="chain" id="PRO_5043820908" description="TIL domain-containing protein" evidence="3">
    <location>
        <begin position="27"/>
        <end position="87"/>
    </location>
</feature>
<keyword evidence="6" id="KW-1185">Reference proteome</keyword>
<keyword evidence="2" id="KW-1015">Disulfide bond</keyword>
<dbReference type="InterPro" id="IPR051368">
    <property type="entry name" value="SerProtInhib-TIL_Domain"/>
</dbReference>
<proteinExistence type="predicted"/>
<dbReference type="Pfam" id="PF01826">
    <property type="entry name" value="TIL"/>
    <property type="match status" value="1"/>
</dbReference>
<gene>
    <name evidence="5" type="ORF">GDO81_014678</name>
</gene>
<dbReference type="Gene3D" id="2.10.25.10">
    <property type="entry name" value="Laminin"/>
    <property type="match status" value="1"/>
</dbReference>
<dbReference type="AlphaFoldDB" id="A0AAV7BBV5"/>
<feature type="signal peptide" evidence="3">
    <location>
        <begin position="1"/>
        <end position="26"/>
    </location>
</feature>
<accession>A0AAV7BBV5</accession>
<sequence>MARASVLLLSSLGVILILITAQCTEGQQCTGNTVLTNCGNKCKQSCETYYNPERICTLPCGIGCYCKPGYYYDDNGNCVLPKDCPKK</sequence>
<evidence type="ECO:0000256" key="2">
    <source>
        <dbReference type="ARBA" id="ARBA00023157"/>
    </source>
</evidence>
<dbReference type="InterPro" id="IPR036084">
    <property type="entry name" value="Ser_inhib-like_sf"/>
</dbReference>
<name>A0AAV7BBV5_ENGPU</name>
<reference evidence="5" key="1">
    <citation type="thesis" date="2020" institute="ProQuest LLC" country="789 East Eisenhower Parkway, Ann Arbor, MI, USA">
        <title>Comparative Genomics and Chromosome Evolution.</title>
        <authorList>
            <person name="Mudd A.B."/>
        </authorList>
    </citation>
    <scope>NUCLEOTIDE SEQUENCE</scope>
    <source>
        <strain evidence="5">237g6f4</strain>
        <tissue evidence="5">Blood</tissue>
    </source>
</reference>